<reference evidence="1" key="2">
    <citation type="submission" date="2021-03" db="UniProtKB">
        <authorList>
            <consortium name="EnsemblPlants"/>
        </authorList>
    </citation>
    <scope>IDENTIFICATION</scope>
</reference>
<sequence length="81" mass="9425">MAPAAGKERYYPKKLVHKQCWNWISISDCGDVDGKCNEIIDMIKCNLSVHQKCWRIFQSCSTLGQLENDRLPSCRIHVDWL</sequence>
<dbReference type="AlphaFoldDB" id="A0A803QZ46"/>
<dbReference type="EMBL" id="UZAU01000370">
    <property type="status" value="NOT_ANNOTATED_CDS"/>
    <property type="molecule type" value="Genomic_DNA"/>
</dbReference>
<dbReference type="Gramene" id="novel_model_3138_5bd9a17a">
    <property type="protein sequence ID" value="cds.novel_model_3138_5bd9a17a"/>
    <property type="gene ID" value="novel_gene_1677_5bd9a17a"/>
</dbReference>
<name>A0A803QZ46_CANSA</name>
<protein>
    <submittedName>
        <fullName evidence="1">Uncharacterized protein</fullName>
    </submittedName>
</protein>
<organism evidence="1 2">
    <name type="scientific">Cannabis sativa</name>
    <name type="common">Hemp</name>
    <name type="synonym">Marijuana</name>
    <dbReference type="NCBI Taxonomy" id="3483"/>
    <lineage>
        <taxon>Eukaryota</taxon>
        <taxon>Viridiplantae</taxon>
        <taxon>Streptophyta</taxon>
        <taxon>Embryophyta</taxon>
        <taxon>Tracheophyta</taxon>
        <taxon>Spermatophyta</taxon>
        <taxon>Magnoliopsida</taxon>
        <taxon>eudicotyledons</taxon>
        <taxon>Gunneridae</taxon>
        <taxon>Pentapetalae</taxon>
        <taxon>rosids</taxon>
        <taxon>fabids</taxon>
        <taxon>Rosales</taxon>
        <taxon>Cannabaceae</taxon>
        <taxon>Cannabis</taxon>
    </lineage>
</organism>
<evidence type="ECO:0000313" key="1">
    <source>
        <dbReference type="EnsemblPlants" id="cds.novel_model_3138_5bd9a17a"/>
    </source>
</evidence>
<reference evidence="1" key="1">
    <citation type="submission" date="2018-11" db="EMBL/GenBank/DDBJ databases">
        <authorList>
            <person name="Grassa J C."/>
        </authorList>
    </citation>
    <scope>NUCLEOTIDE SEQUENCE [LARGE SCALE GENOMIC DNA]</scope>
</reference>
<dbReference type="EnsemblPlants" id="novel_model_3138_5bd9a17a">
    <property type="protein sequence ID" value="cds.novel_model_3138_5bd9a17a"/>
    <property type="gene ID" value="novel_gene_1677_5bd9a17a"/>
</dbReference>
<proteinExistence type="predicted"/>
<evidence type="ECO:0000313" key="2">
    <source>
        <dbReference type="Proteomes" id="UP000596661"/>
    </source>
</evidence>
<keyword evidence="2" id="KW-1185">Reference proteome</keyword>
<dbReference type="Proteomes" id="UP000596661">
    <property type="component" value="Chromosome 4"/>
</dbReference>
<accession>A0A803QZ46</accession>